<protein>
    <submittedName>
        <fullName evidence="1">50S ribosomal protein L22</fullName>
    </submittedName>
</protein>
<keyword evidence="1" id="KW-0687">Ribonucleoprotein</keyword>
<keyword evidence="1" id="KW-0689">Ribosomal protein</keyword>
<evidence type="ECO:0000313" key="2">
    <source>
        <dbReference type="Proteomes" id="UP000196355"/>
    </source>
</evidence>
<proteinExistence type="predicted"/>
<dbReference type="GO" id="GO:0005840">
    <property type="term" value="C:ribosome"/>
    <property type="evidence" value="ECO:0007669"/>
    <property type="project" value="UniProtKB-KW"/>
</dbReference>
<reference evidence="2" key="1">
    <citation type="submission" date="2017-02" db="EMBL/GenBank/DDBJ databases">
        <authorList>
            <person name="Tetz G."/>
            <person name="Tetz V."/>
        </authorList>
    </citation>
    <scope>NUCLEOTIDE SEQUENCE [LARGE SCALE GENOMIC DNA]</scope>
    <source>
        <strain evidence="2">VT16-26</strain>
    </source>
</reference>
<dbReference type="AlphaFoldDB" id="A0A202CIG8"/>
<comment type="caution">
    <text evidence="1">The sequence shown here is derived from an EMBL/GenBank/DDBJ whole genome shotgun (WGS) entry which is preliminary data.</text>
</comment>
<evidence type="ECO:0000313" key="1">
    <source>
        <dbReference type="EMBL" id="OVE63510.1"/>
    </source>
</evidence>
<gene>
    <name evidence="1" type="ORF">B0E34_00035</name>
</gene>
<sequence>MGSRKLHSAFARNEAYKDVVKASLNNCPSSP</sequence>
<dbReference type="Proteomes" id="UP000196355">
    <property type="component" value="Unassembled WGS sequence"/>
</dbReference>
<organism evidence="1 2">
    <name type="scientific">Chryseobacterium mucoviscidosis</name>
    <dbReference type="NCBI Taxonomy" id="1945581"/>
    <lineage>
        <taxon>Bacteria</taxon>
        <taxon>Pseudomonadati</taxon>
        <taxon>Bacteroidota</taxon>
        <taxon>Flavobacteriia</taxon>
        <taxon>Flavobacteriales</taxon>
        <taxon>Weeksellaceae</taxon>
        <taxon>Chryseobacterium group</taxon>
        <taxon>Chryseobacterium</taxon>
    </lineage>
</organism>
<keyword evidence="2" id="KW-1185">Reference proteome</keyword>
<accession>A0A202CIG8</accession>
<feature type="non-terminal residue" evidence="1">
    <location>
        <position position="31"/>
    </location>
</feature>
<name>A0A202CIG8_9FLAO</name>
<dbReference type="EMBL" id="MVAG01000009">
    <property type="protein sequence ID" value="OVE63510.1"/>
    <property type="molecule type" value="Genomic_DNA"/>
</dbReference>